<gene>
    <name evidence="2" type="ORF">mPipKuh1_010721</name>
</gene>
<organism evidence="2 3">
    <name type="scientific">Pipistrellus kuhlii</name>
    <name type="common">Kuhl's pipistrelle</name>
    <dbReference type="NCBI Taxonomy" id="59472"/>
    <lineage>
        <taxon>Eukaryota</taxon>
        <taxon>Metazoa</taxon>
        <taxon>Chordata</taxon>
        <taxon>Craniata</taxon>
        <taxon>Vertebrata</taxon>
        <taxon>Euteleostomi</taxon>
        <taxon>Mammalia</taxon>
        <taxon>Eutheria</taxon>
        <taxon>Laurasiatheria</taxon>
        <taxon>Chiroptera</taxon>
        <taxon>Yangochiroptera</taxon>
        <taxon>Vespertilionidae</taxon>
        <taxon>Pipistrellus</taxon>
    </lineage>
</organism>
<reference evidence="2 3" key="1">
    <citation type="journal article" date="2020" name="Nature">
        <title>Six reference-quality genomes reveal evolution of bat adaptations.</title>
        <authorList>
            <person name="Jebb D."/>
            <person name="Huang Z."/>
            <person name="Pippel M."/>
            <person name="Hughes G.M."/>
            <person name="Lavrichenko K."/>
            <person name="Devanna P."/>
            <person name="Winkler S."/>
            <person name="Jermiin L.S."/>
            <person name="Skirmuntt E.C."/>
            <person name="Katzourakis A."/>
            <person name="Burkitt-Gray L."/>
            <person name="Ray D.A."/>
            <person name="Sullivan K.A.M."/>
            <person name="Roscito J.G."/>
            <person name="Kirilenko B.M."/>
            <person name="Davalos L.M."/>
            <person name="Corthals A.P."/>
            <person name="Power M.L."/>
            <person name="Jones G."/>
            <person name="Ransome R.D."/>
            <person name="Dechmann D.K.N."/>
            <person name="Locatelli A.G."/>
            <person name="Puechmaille S.J."/>
            <person name="Fedrigo O."/>
            <person name="Jarvis E.D."/>
            <person name="Hiller M."/>
            <person name="Vernes S.C."/>
            <person name="Myers E.W."/>
            <person name="Teeling E.C."/>
        </authorList>
    </citation>
    <scope>NUCLEOTIDE SEQUENCE [LARGE SCALE GENOMIC DNA]</scope>
    <source>
        <strain evidence="2">MPipKuh1</strain>
        <tissue evidence="2">Flight muscle</tissue>
    </source>
</reference>
<evidence type="ECO:0000256" key="1">
    <source>
        <dbReference type="SAM" id="MobiDB-lite"/>
    </source>
</evidence>
<feature type="region of interest" description="Disordered" evidence="1">
    <location>
        <begin position="67"/>
        <end position="121"/>
    </location>
</feature>
<proteinExistence type="predicted"/>
<evidence type="ECO:0000313" key="2">
    <source>
        <dbReference type="EMBL" id="KAF6342990.1"/>
    </source>
</evidence>
<dbReference type="AlphaFoldDB" id="A0A7J7X0T0"/>
<accession>A0A7J7X0T0</accession>
<sequence>MRVGLAGQTSLGVASVQLASTALSGDGHCRDKDEIRGWSREVSVSIIPVAQRDARGWEGGRLTLAHRGPASCPHWSRGSGAPSGHARDGTGTSATANSPPPSPTLAFGGHPSEGAVRAQGTGLSHFQNARVACWVRPPMQT</sequence>
<evidence type="ECO:0000313" key="3">
    <source>
        <dbReference type="Proteomes" id="UP000558488"/>
    </source>
</evidence>
<dbReference type="Proteomes" id="UP000558488">
    <property type="component" value="Unassembled WGS sequence"/>
</dbReference>
<keyword evidence="3" id="KW-1185">Reference proteome</keyword>
<name>A0A7J7X0T0_PIPKU</name>
<comment type="caution">
    <text evidence="2">The sequence shown here is derived from an EMBL/GenBank/DDBJ whole genome shotgun (WGS) entry which is preliminary data.</text>
</comment>
<protein>
    <submittedName>
        <fullName evidence="2">Uncharacterized protein</fullName>
    </submittedName>
</protein>
<dbReference type="EMBL" id="JACAGB010000009">
    <property type="protein sequence ID" value="KAF6342990.1"/>
    <property type="molecule type" value="Genomic_DNA"/>
</dbReference>